<evidence type="ECO:0000256" key="1">
    <source>
        <dbReference type="SAM" id="MobiDB-lite"/>
    </source>
</evidence>
<dbReference type="Proteomes" id="UP000095009">
    <property type="component" value="Unassembled WGS sequence"/>
</dbReference>
<gene>
    <name evidence="3" type="ORF">NADFUDRAFT_52481</name>
</gene>
<dbReference type="AlphaFoldDB" id="A0A1E3PFI0"/>
<accession>A0A1E3PFI0</accession>
<organism evidence="3 4">
    <name type="scientific">Nadsonia fulvescens var. elongata DSM 6958</name>
    <dbReference type="NCBI Taxonomy" id="857566"/>
    <lineage>
        <taxon>Eukaryota</taxon>
        <taxon>Fungi</taxon>
        <taxon>Dikarya</taxon>
        <taxon>Ascomycota</taxon>
        <taxon>Saccharomycotina</taxon>
        <taxon>Dipodascomycetes</taxon>
        <taxon>Dipodascales</taxon>
        <taxon>Dipodascales incertae sedis</taxon>
        <taxon>Nadsonia</taxon>
    </lineage>
</organism>
<evidence type="ECO:0000313" key="4">
    <source>
        <dbReference type="Proteomes" id="UP000095009"/>
    </source>
</evidence>
<dbReference type="EMBL" id="KV454412">
    <property type="protein sequence ID" value="ODQ64151.1"/>
    <property type="molecule type" value="Genomic_DNA"/>
</dbReference>
<feature type="compositionally biased region" description="Basic and acidic residues" evidence="1">
    <location>
        <begin position="175"/>
        <end position="187"/>
    </location>
</feature>
<keyword evidence="2" id="KW-0472">Membrane</keyword>
<protein>
    <submittedName>
        <fullName evidence="3">Uncharacterized protein</fullName>
    </submittedName>
</protein>
<keyword evidence="2" id="KW-1133">Transmembrane helix</keyword>
<proteinExistence type="predicted"/>
<sequence>MIRQALLNPCRRVCRPALAAGRRRLTTSSAYPQMNMTPASNSDLYLYGLSASLISGTVIYILRTQQMNRQKYGRHVDDVSFGTPSREAYTDNAMALSRAPVAMDTMDPDFYEITPELLTLDTFDSILDITIPKAEKADNEPKNIPVTLSKEGENSSSNLDTGSIHETDSPVTLESKSKVDKEPNDKQ</sequence>
<keyword evidence="2" id="KW-0812">Transmembrane</keyword>
<name>A0A1E3PFI0_9ASCO</name>
<reference evidence="3 4" key="1">
    <citation type="journal article" date="2016" name="Proc. Natl. Acad. Sci. U.S.A.">
        <title>Comparative genomics of biotechnologically important yeasts.</title>
        <authorList>
            <person name="Riley R."/>
            <person name="Haridas S."/>
            <person name="Wolfe K.H."/>
            <person name="Lopes M.R."/>
            <person name="Hittinger C.T."/>
            <person name="Goeker M."/>
            <person name="Salamov A.A."/>
            <person name="Wisecaver J.H."/>
            <person name="Long T.M."/>
            <person name="Calvey C.H."/>
            <person name="Aerts A.L."/>
            <person name="Barry K.W."/>
            <person name="Choi C."/>
            <person name="Clum A."/>
            <person name="Coughlan A.Y."/>
            <person name="Deshpande S."/>
            <person name="Douglass A.P."/>
            <person name="Hanson S.J."/>
            <person name="Klenk H.-P."/>
            <person name="LaButti K.M."/>
            <person name="Lapidus A."/>
            <person name="Lindquist E.A."/>
            <person name="Lipzen A.M."/>
            <person name="Meier-Kolthoff J.P."/>
            <person name="Ohm R.A."/>
            <person name="Otillar R.P."/>
            <person name="Pangilinan J.L."/>
            <person name="Peng Y."/>
            <person name="Rokas A."/>
            <person name="Rosa C.A."/>
            <person name="Scheuner C."/>
            <person name="Sibirny A.A."/>
            <person name="Slot J.C."/>
            <person name="Stielow J.B."/>
            <person name="Sun H."/>
            <person name="Kurtzman C.P."/>
            <person name="Blackwell M."/>
            <person name="Grigoriev I.V."/>
            <person name="Jeffries T.W."/>
        </authorList>
    </citation>
    <scope>NUCLEOTIDE SEQUENCE [LARGE SCALE GENOMIC DNA]</scope>
    <source>
        <strain evidence="3 4">DSM 6958</strain>
    </source>
</reference>
<feature type="transmembrane region" description="Helical" evidence="2">
    <location>
        <begin position="44"/>
        <end position="62"/>
    </location>
</feature>
<evidence type="ECO:0000313" key="3">
    <source>
        <dbReference type="EMBL" id="ODQ64151.1"/>
    </source>
</evidence>
<keyword evidence="4" id="KW-1185">Reference proteome</keyword>
<evidence type="ECO:0000256" key="2">
    <source>
        <dbReference type="SAM" id="Phobius"/>
    </source>
</evidence>
<feature type="region of interest" description="Disordered" evidence="1">
    <location>
        <begin position="138"/>
        <end position="187"/>
    </location>
</feature>